<evidence type="ECO:0000256" key="5">
    <source>
        <dbReference type="HAMAP-Rule" id="MF_01326"/>
    </source>
</evidence>
<evidence type="ECO:0000313" key="9">
    <source>
        <dbReference type="Proteomes" id="UP000034732"/>
    </source>
</evidence>
<comment type="function">
    <text evidence="5">One of the proteins that surrounds the polypeptide exit tunnel on the outside of the subunit.</text>
</comment>
<keyword evidence="5" id="KW-0694">RNA-binding</keyword>
<dbReference type="InterPro" id="IPR057264">
    <property type="entry name" value="Ribosomal_uL24_C"/>
</dbReference>
<dbReference type="PATRIC" id="fig|1619107.3.peg.22"/>
<dbReference type="Pfam" id="PF00467">
    <property type="entry name" value="KOW"/>
    <property type="match status" value="1"/>
</dbReference>
<organism evidence="8 9">
    <name type="scientific">candidate division WWE3 bacterium GW2011_GWA1_46_21</name>
    <dbReference type="NCBI Taxonomy" id="1619107"/>
    <lineage>
        <taxon>Bacteria</taxon>
        <taxon>Katanobacteria</taxon>
    </lineage>
</organism>
<reference evidence="8 9" key="1">
    <citation type="journal article" date="2015" name="Nature">
        <title>rRNA introns, odd ribosomes, and small enigmatic genomes across a large radiation of phyla.</title>
        <authorList>
            <person name="Brown C.T."/>
            <person name="Hug L.A."/>
            <person name="Thomas B.C."/>
            <person name="Sharon I."/>
            <person name="Castelle C.J."/>
            <person name="Singh A."/>
            <person name="Wilkins M.J."/>
            <person name="Williams K.H."/>
            <person name="Banfield J.F."/>
        </authorList>
    </citation>
    <scope>NUCLEOTIDE SEQUENCE [LARGE SCALE GENOMIC DNA]</scope>
</reference>
<comment type="subunit">
    <text evidence="5">Part of the 50S ribosomal subunit.</text>
</comment>
<dbReference type="Proteomes" id="UP000034732">
    <property type="component" value="Unassembled WGS sequence"/>
</dbReference>
<protein>
    <recommendedName>
        <fullName evidence="4 5">Large ribosomal subunit protein uL24</fullName>
    </recommendedName>
</protein>
<dbReference type="HAMAP" id="MF_01326_B">
    <property type="entry name" value="Ribosomal_uL24_B"/>
    <property type="match status" value="1"/>
</dbReference>
<dbReference type="SUPFAM" id="SSF50104">
    <property type="entry name" value="Translation proteins SH3-like domain"/>
    <property type="match status" value="1"/>
</dbReference>
<keyword evidence="2 5" id="KW-0689">Ribosomal protein</keyword>
<sequence length="106" mass="11523">MKVLRGDKVKVVAGKDKGKEGVVSKVLLVSSKILVGGINKVKKHVKPSAASKEGGIISVERPIDVSNVLVICQKCNKPSRVGYSVIKGKKYRVCKRCKEVFETKKS</sequence>
<dbReference type="GO" id="GO:0006412">
    <property type="term" value="P:translation"/>
    <property type="evidence" value="ECO:0007669"/>
    <property type="project" value="UniProtKB-UniRule"/>
</dbReference>
<dbReference type="InterPro" id="IPR005825">
    <property type="entry name" value="Ribosomal_uL24_CS"/>
</dbReference>
<dbReference type="InterPro" id="IPR003256">
    <property type="entry name" value="Ribosomal_uL24"/>
</dbReference>
<dbReference type="GO" id="GO:1990904">
    <property type="term" value="C:ribonucleoprotein complex"/>
    <property type="evidence" value="ECO:0007669"/>
    <property type="project" value="UniProtKB-KW"/>
</dbReference>
<evidence type="ECO:0000313" key="8">
    <source>
        <dbReference type="EMBL" id="KKU32176.1"/>
    </source>
</evidence>
<dbReference type="PROSITE" id="PS01108">
    <property type="entry name" value="RIBOSOMAL_L24"/>
    <property type="match status" value="1"/>
</dbReference>
<comment type="caution">
    <text evidence="8">The sequence shown here is derived from an EMBL/GenBank/DDBJ whole genome shotgun (WGS) entry which is preliminary data.</text>
</comment>
<dbReference type="CDD" id="cd06089">
    <property type="entry name" value="KOW_RPL26"/>
    <property type="match status" value="1"/>
</dbReference>
<feature type="domain" description="KOW" evidence="7">
    <location>
        <begin position="2"/>
        <end position="29"/>
    </location>
</feature>
<evidence type="ECO:0000256" key="3">
    <source>
        <dbReference type="ARBA" id="ARBA00023274"/>
    </source>
</evidence>
<accession>A0A0G1PHD3</accession>
<dbReference type="PANTHER" id="PTHR12903">
    <property type="entry name" value="MITOCHONDRIAL RIBOSOMAL PROTEIN L24"/>
    <property type="match status" value="1"/>
</dbReference>
<name>A0A0G1PHD3_UNCKA</name>
<dbReference type="SMART" id="SM00739">
    <property type="entry name" value="KOW"/>
    <property type="match status" value="1"/>
</dbReference>
<evidence type="ECO:0000256" key="4">
    <source>
        <dbReference type="ARBA" id="ARBA00035206"/>
    </source>
</evidence>
<comment type="function">
    <text evidence="5">One of two assembly initiator proteins, it binds directly to the 5'-end of the 23S rRNA, where it nucleates assembly of the 50S subunit.</text>
</comment>
<evidence type="ECO:0000259" key="7">
    <source>
        <dbReference type="SMART" id="SM00739"/>
    </source>
</evidence>
<dbReference type="InterPro" id="IPR005824">
    <property type="entry name" value="KOW"/>
</dbReference>
<dbReference type="GO" id="GO:0003735">
    <property type="term" value="F:structural constituent of ribosome"/>
    <property type="evidence" value="ECO:0007669"/>
    <property type="project" value="InterPro"/>
</dbReference>
<proteinExistence type="inferred from homology"/>
<keyword evidence="3 5" id="KW-0687">Ribonucleoprotein</keyword>
<dbReference type="Gene3D" id="2.30.30.30">
    <property type="match status" value="1"/>
</dbReference>
<dbReference type="AlphaFoldDB" id="A0A0G1PHD3"/>
<dbReference type="InterPro" id="IPR014722">
    <property type="entry name" value="Rib_uL2_dom2"/>
</dbReference>
<evidence type="ECO:0000256" key="2">
    <source>
        <dbReference type="ARBA" id="ARBA00022980"/>
    </source>
</evidence>
<dbReference type="NCBIfam" id="TIGR01079">
    <property type="entry name" value="rplX_bact"/>
    <property type="match status" value="1"/>
</dbReference>
<dbReference type="GO" id="GO:0019843">
    <property type="term" value="F:rRNA binding"/>
    <property type="evidence" value="ECO:0007669"/>
    <property type="project" value="UniProtKB-UniRule"/>
</dbReference>
<dbReference type="InterPro" id="IPR008991">
    <property type="entry name" value="Translation_prot_SH3-like_sf"/>
</dbReference>
<gene>
    <name evidence="5" type="primary">rplX</name>
    <name evidence="8" type="ORF">UX44_C0001G0021</name>
</gene>
<evidence type="ECO:0000256" key="6">
    <source>
        <dbReference type="RuleBase" id="RU003477"/>
    </source>
</evidence>
<evidence type="ECO:0000256" key="1">
    <source>
        <dbReference type="ARBA" id="ARBA00010618"/>
    </source>
</evidence>
<keyword evidence="5" id="KW-0699">rRNA-binding</keyword>
<dbReference type="GO" id="GO:0005840">
    <property type="term" value="C:ribosome"/>
    <property type="evidence" value="ECO:0007669"/>
    <property type="project" value="UniProtKB-KW"/>
</dbReference>
<dbReference type="Pfam" id="PF17136">
    <property type="entry name" value="ribosomal_L24"/>
    <property type="match status" value="1"/>
</dbReference>
<dbReference type="InterPro" id="IPR041988">
    <property type="entry name" value="Ribosomal_uL24_KOW"/>
</dbReference>
<dbReference type="EMBL" id="LCMF01000001">
    <property type="protein sequence ID" value="KKU32176.1"/>
    <property type="molecule type" value="Genomic_DNA"/>
</dbReference>
<comment type="similarity">
    <text evidence="1 5 6">Belongs to the universal ribosomal protein uL24 family.</text>
</comment>